<accession>A0A6J1QXS3</accession>
<dbReference type="RefSeq" id="XP_024886663.1">
    <property type="nucleotide sequence ID" value="XM_025030895.1"/>
</dbReference>
<dbReference type="GeneID" id="112464100"/>
<evidence type="ECO:0000313" key="1">
    <source>
        <dbReference type="Proteomes" id="UP000504618"/>
    </source>
</evidence>
<dbReference type="AlphaFoldDB" id="A0A6J1QXS3"/>
<reference evidence="2" key="1">
    <citation type="submission" date="2025-08" db="UniProtKB">
        <authorList>
            <consortium name="RefSeq"/>
        </authorList>
    </citation>
    <scope>IDENTIFICATION</scope>
    <source>
        <tissue evidence="2">Whole body</tissue>
    </source>
</reference>
<dbReference type="Proteomes" id="UP000504618">
    <property type="component" value="Unplaced"/>
</dbReference>
<feature type="non-terminal residue" evidence="2">
    <location>
        <position position="229"/>
    </location>
</feature>
<name>A0A6J1QXS3_9HYME</name>
<protein>
    <submittedName>
        <fullName evidence="2">Uncharacterized protein LOC112464100</fullName>
    </submittedName>
</protein>
<dbReference type="OrthoDB" id="7698488at2759"/>
<keyword evidence="1" id="KW-1185">Reference proteome</keyword>
<organism evidence="1 2">
    <name type="scientific">Temnothorax curvispinosus</name>
    <dbReference type="NCBI Taxonomy" id="300111"/>
    <lineage>
        <taxon>Eukaryota</taxon>
        <taxon>Metazoa</taxon>
        <taxon>Ecdysozoa</taxon>
        <taxon>Arthropoda</taxon>
        <taxon>Hexapoda</taxon>
        <taxon>Insecta</taxon>
        <taxon>Pterygota</taxon>
        <taxon>Neoptera</taxon>
        <taxon>Endopterygota</taxon>
        <taxon>Hymenoptera</taxon>
        <taxon>Apocrita</taxon>
        <taxon>Aculeata</taxon>
        <taxon>Formicoidea</taxon>
        <taxon>Formicidae</taxon>
        <taxon>Myrmicinae</taxon>
        <taxon>Temnothorax</taxon>
    </lineage>
</organism>
<sequence>MGKAIISYYNSKSISHDCFRNKLVDIIIRHLFSYHSKHRLTEKDYQSIVAKIKNLFPNEPATVYYIASIRKQDSPTGKTIAARGKLLDKAKNLIYQGGYARPTKKRKATENIEIPTKQKIDLSTNDSYLWLSTRSEPWEEVIIHWKNTYHLRQESEAATAYDFIEQWPILNRTNVDTLINCDFDELFPNRTCNLYKYWNLFFDKVVYYKEGHTKDNLTIDIEDLKSLSE</sequence>
<evidence type="ECO:0000313" key="2">
    <source>
        <dbReference type="RefSeq" id="XP_024886663.1"/>
    </source>
</evidence>
<gene>
    <name evidence="2" type="primary">LOC112464100</name>
</gene>
<proteinExistence type="predicted"/>